<evidence type="ECO:0000256" key="3">
    <source>
        <dbReference type="ARBA" id="ARBA00023002"/>
    </source>
</evidence>
<comment type="similarity">
    <text evidence="1">Belongs to the shaker potassium channel beta subunit family.</text>
</comment>
<evidence type="ECO:0000256" key="2">
    <source>
        <dbReference type="ARBA" id="ARBA00022857"/>
    </source>
</evidence>
<dbReference type="PANTHER" id="PTHR43150">
    <property type="entry name" value="HYPERKINETIC, ISOFORM M"/>
    <property type="match status" value="1"/>
</dbReference>
<dbReference type="OrthoDB" id="9804790at2"/>
<proteinExistence type="inferred from homology"/>
<dbReference type="AlphaFoldDB" id="A0A4R5MLX1"/>
<name>A0A4R5MLX1_9SPHI</name>
<accession>A0A4R5MLX1</accession>
<dbReference type="EMBL" id="SJCY01000004">
    <property type="protein sequence ID" value="TDG36642.1"/>
    <property type="molecule type" value="Genomic_DNA"/>
</dbReference>
<organism evidence="5 6">
    <name type="scientific">Pedobacter changchengzhani</name>
    <dbReference type="NCBI Taxonomy" id="2529274"/>
    <lineage>
        <taxon>Bacteria</taxon>
        <taxon>Pseudomonadati</taxon>
        <taxon>Bacteroidota</taxon>
        <taxon>Sphingobacteriia</taxon>
        <taxon>Sphingobacteriales</taxon>
        <taxon>Sphingobacteriaceae</taxon>
        <taxon>Pedobacter</taxon>
    </lineage>
</organism>
<dbReference type="InterPro" id="IPR036812">
    <property type="entry name" value="NAD(P)_OxRdtase_dom_sf"/>
</dbReference>
<dbReference type="Pfam" id="PF00248">
    <property type="entry name" value="Aldo_ket_red"/>
    <property type="match status" value="1"/>
</dbReference>
<protein>
    <submittedName>
        <fullName evidence="5">Aldo/keto reductase</fullName>
    </submittedName>
</protein>
<evidence type="ECO:0000256" key="1">
    <source>
        <dbReference type="ARBA" id="ARBA00006515"/>
    </source>
</evidence>
<feature type="domain" description="NADP-dependent oxidoreductase" evidence="4">
    <location>
        <begin position="16"/>
        <end position="316"/>
    </location>
</feature>
<dbReference type="InterPro" id="IPR023210">
    <property type="entry name" value="NADP_OxRdtase_dom"/>
</dbReference>
<dbReference type="InterPro" id="IPR005399">
    <property type="entry name" value="K_chnl_volt-dep_bsu_KCNAB-rel"/>
</dbReference>
<keyword evidence="3" id="KW-0560">Oxidoreductase</keyword>
<keyword evidence="6" id="KW-1185">Reference proteome</keyword>
<dbReference type="GO" id="GO:0016491">
    <property type="term" value="F:oxidoreductase activity"/>
    <property type="evidence" value="ECO:0007669"/>
    <property type="project" value="UniProtKB-KW"/>
</dbReference>
<sequence>MEYRRLGKSGLQVSALSLGSWLTFGNQISDKVADELMGIAYDAGVNFFDNAEGYAEGKSEITMGKILKAQKWDRDSFVVSSKVFFGAENKGPNQMGLSRKHVIEACNGALSRLQVDYLDLYFCHRPDKNTPIAETVLAMNTLLQQGKILYWGTSEWSAAEITEAIGVAKDYRLIGPTMEQPQYNLLTRDKLEQEFLLLFRDHGIGTTTWSPLASGLLSGKYTKGDVKDTRLDMKGMEWLKDRTLADERMKKVGDLQKLADKLNVSLAKMSVAWCLKNPNVSTVILGASKAAQLKENLTSLEVLPLLTDEIMLQIDEMMGTKPVQPQF</sequence>
<dbReference type="PRINTS" id="PR01577">
    <property type="entry name" value="KCNABCHANNEL"/>
</dbReference>
<evidence type="ECO:0000259" key="4">
    <source>
        <dbReference type="Pfam" id="PF00248"/>
    </source>
</evidence>
<dbReference type="Gene3D" id="3.20.20.100">
    <property type="entry name" value="NADP-dependent oxidoreductase domain"/>
    <property type="match status" value="1"/>
</dbReference>
<dbReference type="CDD" id="cd19143">
    <property type="entry name" value="AKR_AKR6C1_2"/>
    <property type="match status" value="1"/>
</dbReference>
<dbReference type="PANTHER" id="PTHR43150:SF2">
    <property type="entry name" value="HYPERKINETIC, ISOFORM M"/>
    <property type="match status" value="1"/>
</dbReference>
<reference evidence="5 6" key="1">
    <citation type="submission" date="2019-02" db="EMBL/GenBank/DDBJ databases">
        <title>Pedobacter sp. nov., a novel speices isolated from soil of pinguins habitat in Antarcitica.</title>
        <authorList>
            <person name="He R.-H."/>
        </authorList>
    </citation>
    <scope>NUCLEOTIDE SEQUENCE [LARGE SCALE GENOMIC DNA]</scope>
    <source>
        <strain evidence="5 6">E01020</strain>
    </source>
</reference>
<dbReference type="Proteomes" id="UP000295668">
    <property type="component" value="Unassembled WGS sequence"/>
</dbReference>
<evidence type="ECO:0000313" key="6">
    <source>
        <dbReference type="Proteomes" id="UP000295668"/>
    </source>
</evidence>
<evidence type="ECO:0000313" key="5">
    <source>
        <dbReference type="EMBL" id="TDG36642.1"/>
    </source>
</evidence>
<dbReference type="SUPFAM" id="SSF51430">
    <property type="entry name" value="NAD(P)-linked oxidoreductase"/>
    <property type="match status" value="1"/>
</dbReference>
<keyword evidence="2" id="KW-0521">NADP</keyword>
<comment type="caution">
    <text evidence="5">The sequence shown here is derived from an EMBL/GenBank/DDBJ whole genome shotgun (WGS) entry which is preliminary data.</text>
</comment>
<gene>
    <name evidence="5" type="ORF">EZJ43_07365</name>
</gene>